<comment type="caution">
    <text evidence="14">The sequence shown here is derived from an EMBL/GenBank/DDBJ whole genome shotgun (WGS) entry which is preliminary data.</text>
</comment>
<keyword evidence="11" id="KW-0786">Thiamine pyrophosphate</keyword>
<reference evidence="14 15" key="1">
    <citation type="journal article" date="2017" name="BMC Genomics">
        <title>Comparative genomic and phylogenomic analyses of the Bifidobacteriaceae family.</title>
        <authorList>
            <person name="Lugli G.A."/>
            <person name="Milani C."/>
            <person name="Turroni F."/>
            <person name="Duranti S."/>
            <person name="Mancabelli L."/>
            <person name="Mangifesta M."/>
            <person name="Ferrario C."/>
            <person name="Modesto M."/>
            <person name="Mattarelli P."/>
            <person name="Jiri K."/>
            <person name="van Sinderen D."/>
            <person name="Ventura M."/>
        </authorList>
    </citation>
    <scope>NUCLEOTIDE SEQUENCE [LARGE SCALE GENOMIC DNA]</scope>
    <source>
        <strain evidence="14 15">DSM 28807</strain>
    </source>
</reference>
<evidence type="ECO:0000256" key="5">
    <source>
        <dbReference type="ARBA" id="ARBA00011738"/>
    </source>
</evidence>
<evidence type="ECO:0000256" key="7">
    <source>
        <dbReference type="ARBA" id="ARBA00022679"/>
    </source>
</evidence>
<dbReference type="RefSeq" id="WP_072726735.1">
    <property type="nucleotide sequence ID" value="NZ_BDIS01000025.1"/>
</dbReference>
<dbReference type="Pfam" id="PF02780">
    <property type="entry name" value="Transketolase_C"/>
    <property type="match status" value="1"/>
</dbReference>
<dbReference type="PROSITE" id="PS00801">
    <property type="entry name" value="TRANSKETOLASE_1"/>
    <property type="match status" value="1"/>
</dbReference>
<dbReference type="CDD" id="cd07033">
    <property type="entry name" value="TPP_PYR_DXS_TK_like"/>
    <property type="match status" value="1"/>
</dbReference>
<keyword evidence="9" id="KW-0460">Magnesium</keyword>
<dbReference type="NCBIfam" id="NF008968">
    <property type="entry name" value="PRK12315.1"/>
    <property type="match status" value="1"/>
</dbReference>
<evidence type="ECO:0000256" key="3">
    <source>
        <dbReference type="ARBA" id="ARBA00004980"/>
    </source>
</evidence>
<dbReference type="Gene3D" id="3.40.50.970">
    <property type="match status" value="2"/>
</dbReference>
<evidence type="ECO:0000259" key="13">
    <source>
        <dbReference type="SMART" id="SM00861"/>
    </source>
</evidence>
<dbReference type="InterPro" id="IPR033248">
    <property type="entry name" value="Transketolase_C"/>
</dbReference>
<dbReference type="GO" id="GO:0009228">
    <property type="term" value="P:thiamine biosynthetic process"/>
    <property type="evidence" value="ECO:0007669"/>
    <property type="project" value="UniProtKB-KW"/>
</dbReference>
<proteinExistence type="inferred from homology"/>
<evidence type="ECO:0000256" key="2">
    <source>
        <dbReference type="ARBA" id="ARBA00001964"/>
    </source>
</evidence>
<evidence type="ECO:0000256" key="11">
    <source>
        <dbReference type="ARBA" id="ARBA00023052"/>
    </source>
</evidence>
<dbReference type="InterPro" id="IPR005475">
    <property type="entry name" value="Transketolase-like_Pyr-bd"/>
</dbReference>
<dbReference type="NCBIfam" id="NF003933">
    <property type="entry name" value="PRK05444.2-2"/>
    <property type="match status" value="1"/>
</dbReference>
<sequence>MTNHLNSINGPADLKKLERAQLPELADEIRQAILTKVTAAGGHFGPNLGVVEATIALHYVFDSPNDKIVWDVSHQSYPHKILTGRKEAFLDPAHYHDVTGYTHPSESEHDHFVVGHTGTSISMAVGLAKGRDLNGRDENVIAFIGDGSLSEGEALEGLDNAGAMDTNLIIVLNDNEWSIAENHGGMYEGLAELRATNGASERNMFRDFGLDYRYVADGNDTAALVEVFEQVRGIDHPVVVHIHTDKGRGSAWAEENKEAGHWRLPEAVAKQLEAAGEVESVDSVTVDFLENKMKADPTVVAITAATAGSGFPRDFRERVGRQFVDVGIAEQHAIAFASGIGKAGGKPVVEMYSTFMQRAYDQLQQDLALQGNPATIIMMSMGAIAPTDNTHSGMYGIAMANTIPGLTGLAPATREEYLAMLDWSIDRANRPVVIAQPGSLYSEADLVAALGGPVAEAREGFFDEKDLSYRTIASGSKVAILALGDFLGLGVRVRAELKEKLGVDATLIDPRMFSAVDAKALDALRDKHTVAVTLEDGLLTGGFGREVAAHFAADKSMTVLNYGADKEFNDCVPADELFHRYRLEPETIAEDVRLAL</sequence>
<evidence type="ECO:0000256" key="10">
    <source>
        <dbReference type="ARBA" id="ARBA00022977"/>
    </source>
</evidence>
<dbReference type="Pfam" id="PF02779">
    <property type="entry name" value="Transket_pyr"/>
    <property type="match status" value="1"/>
</dbReference>
<dbReference type="OrthoDB" id="9803371at2"/>
<keyword evidence="7" id="KW-0808">Transferase</keyword>
<organism evidence="14 15">
    <name type="scientific">Bifidobacterium lemurum</name>
    <dbReference type="NCBI Taxonomy" id="1603886"/>
    <lineage>
        <taxon>Bacteria</taxon>
        <taxon>Bacillati</taxon>
        <taxon>Actinomycetota</taxon>
        <taxon>Actinomycetes</taxon>
        <taxon>Bifidobacteriales</taxon>
        <taxon>Bifidobacteriaceae</taxon>
        <taxon>Bifidobacterium</taxon>
    </lineage>
</organism>
<dbReference type="EC" id="2.2.1.7" evidence="6"/>
<evidence type="ECO:0000256" key="4">
    <source>
        <dbReference type="ARBA" id="ARBA00011081"/>
    </source>
</evidence>
<dbReference type="UniPathway" id="UPA00064">
    <property type="reaction ID" value="UER00091"/>
</dbReference>
<protein>
    <recommendedName>
        <fullName evidence="6">1-deoxy-D-xylulose-5-phosphate synthase</fullName>
        <ecNumber evidence="6">2.2.1.7</ecNumber>
    </recommendedName>
</protein>
<dbReference type="PANTHER" id="PTHR43322:SF1">
    <property type="entry name" value="1-DEOXY-D-XYLULOSE-5-PHOSPHATE SYNTHASE"/>
    <property type="match status" value="1"/>
</dbReference>
<dbReference type="Pfam" id="PF13292">
    <property type="entry name" value="DXP_synthase_N"/>
    <property type="match status" value="2"/>
</dbReference>
<dbReference type="CDD" id="cd02007">
    <property type="entry name" value="TPP_DXS"/>
    <property type="match status" value="1"/>
</dbReference>
<evidence type="ECO:0000256" key="12">
    <source>
        <dbReference type="ARBA" id="ARBA00023229"/>
    </source>
</evidence>
<dbReference type="EMBL" id="MWWX01000017">
    <property type="protein sequence ID" value="OZG60263.1"/>
    <property type="molecule type" value="Genomic_DNA"/>
</dbReference>
<comment type="subunit">
    <text evidence="5">Homodimer.</text>
</comment>
<name>A0A261FMS5_9BIFI</name>
<comment type="similarity">
    <text evidence="4">Belongs to the transketolase family. DXPS subfamily.</text>
</comment>
<dbReference type="SMART" id="SM00861">
    <property type="entry name" value="Transket_pyr"/>
    <property type="match status" value="1"/>
</dbReference>
<evidence type="ECO:0000313" key="15">
    <source>
        <dbReference type="Proteomes" id="UP000216352"/>
    </source>
</evidence>
<evidence type="ECO:0000313" key="14">
    <source>
        <dbReference type="EMBL" id="OZG60263.1"/>
    </source>
</evidence>
<dbReference type="GO" id="GO:0000287">
    <property type="term" value="F:magnesium ion binding"/>
    <property type="evidence" value="ECO:0007669"/>
    <property type="project" value="UniProtKB-ARBA"/>
</dbReference>
<gene>
    <name evidence="14" type="ORF">BLEM_1952</name>
</gene>
<dbReference type="GO" id="GO:0019288">
    <property type="term" value="P:isopentenyl diphosphate biosynthetic process, methylerythritol 4-phosphate pathway"/>
    <property type="evidence" value="ECO:0007669"/>
    <property type="project" value="TreeGrafter"/>
</dbReference>
<dbReference type="Gene3D" id="3.40.50.920">
    <property type="match status" value="1"/>
</dbReference>
<dbReference type="SUPFAM" id="SSF52922">
    <property type="entry name" value="TK C-terminal domain-like"/>
    <property type="match status" value="1"/>
</dbReference>
<dbReference type="AlphaFoldDB" id="A0A261FMS5"/>
<dbReference type="InterPro" id="IPR005477">
    <property type="entry name" value="Dxylulose-5-P_synthase"/>
</dbReference>
<dbReference type="InterPro" id="IPR009014">
    <property type="entry name" value="Transketo_C/PFOR_II"/>
</dbReference>
<dbReference type="GO" id="GO:0016114">
    <property type="term" value="P:terpenoid biosynthetic process"/>
    <property type="evidence" value="ECO:0007669"/>
    <property type="project" value="InterPro"/>
</dbReference>
<keyword evidence="8" id="KW-0479">Metal-binding</keyword>
<feature type="domain" description="Transketolase-like pyrimidine-binding" evidence="13">
    <location>
        <begin position="279"/>
        <end position="443"/>
    </location>
</feature>
<dbReference type="Proteomes" id="UP000216352">
    <property type="component" value="Unassembled WGS sequence"/>
</dbReference>
<dbReference type="GO" id="GO:0008661">
    <property type="term" value="F:1-deoxy-D-xylulose-5-phosphate synthase activity"/>
    <property type="evidence" value="ECO:0007669"/>
    <property type="project" value="UniProtKB-EC"/>
</dbReference>
<keyword evidence="12" id="KW-0414">Isoprene biosynthesis</keyword>
<accession>A0A261FMS5</accession>
<dbReference type="InterPro" id="IPR049557">
    <property type="entry name" value="Transketolase_CS"/>
</dbReference>
<dbReference type="GO" id="GO:0005829">
    <property type="term" value="C:cytosol"/>
    <property type="evidence" value="ECO:0007669"/>
    <property type="project" value="TreeGrafter"/>
</dbReference>
<evidence type="ECO:0000256" key="1">
    <source>
        <dbReference type="ARBA" id="ARBA00001946"/>
    </source>
</evidence>
<evidence type="ECO:0000256" key="9">
    <source>
        <dbReference type="ARBA" id="ARBA00022842"/>
    </source>
</evidence>
<dbReference type="SUPFAM" id="SSF52518">
    <property type="entry name" value="Thiamin diphosphate-binding fold (THDP-binding)"/>
    <property type="match status" value="2"/>
</dbReference>
<keyword evidence="15" id="KW-1185">Reference proteome</keyword>
<evidence type="ECO:0000256" key="8">
    <source>
        <dbReference type="ARBA" id="ARBA00022723"/>
    </source>
</evidence>
<keyword evidence="10" id="KW-0784">Thiamine biosynthesis</keyword>
<dbReference type="STRING" id="1603886.GCA_001895165_01887"/>
<dbReference type="PANTHER" id="PTHR43322">
    <property type="entry name" value="1-D-DEOXYXYLULOSE 5-PHOSPHATE SYNTHASE-RELATED"/>
    <property type="match status" value="1"/>
</dbReference>
<comment type="pathway">
    <text evidence="3">Metabolic intermediate biosynthesis; 1-deoxy-D-xylulose 5-phosphate biosynthesis; 1-deoxy-D-xylulose 5-phosphate from D-glyceraldehyde 3-phosphate and pyruvate: step 1/1.</text>
</comment>
<dbReference type="InterPro" id="IPR029061">
    <property type="entry name" value="THDP-binding"/>
</dbReference>
<comment type="cofactor">
    <cofactor evidence="2">
        <name>thiamine diphosphate</name>
        <dbReference type="ChEBI" id="CHEBI:58937"/>
    </cofactor>
</comment>
<dbReference type="FunFam" id="3.40.50.970:FF:000010">
    <property type="entry name" value="1-deoxy-D-xylulose-5-phosphate synthase"/>
    <property type="match status" value="1"/>
</dbReference>
<comment type="cofactor">
    <cofactor evidence="1">
        <name>Mg(2+)</name>
        <dbReference type="ChEBI" id="CHEBI:18420"/>
    </cofactor>
</comment>
<evidence type="ECO:0000256" key="6">
    <source>
        <dbReference type="ARBA" id="ARBA00013150"/>
    </source>
</evidence>